<keyword evidence="4" id="KW-0808">Transferase</keyword>
<keyword evidence="13" id="KW-1185">Reference proteome</keyword>
<evidence type="ECO:0000256" key="8">
    <source>
        <dbReference type="ARBA" id="ARBA00023316"/>
    </source>
</evidence>
<evidence type="ECO:0000256" key="9">
    <source>
        <dbReference type="PROSITE-ProRule" id="PRU01373"/>
    </source>
</evidence>
<feature type="signal peptide" evidence="10">
    <location>
        <begin position="1"/>
        <end position="20"/>
    </location>
</feature>
<keyword evidence="12" id="KW-0449">Lipoprotein</keyword>
<evidence type="ECO:0000256" key="2">
    <source>
        <dbReference type="ARBA" id="ARBA00005992"/>
    </source>
</evidence>
<keyword evidence="8 9" id="KW-0961">Cell wall biogenesis/degradation</keyword>
<proteinExistence type="inferred from homology"/>
<dbReference type="InterPro" id="IPR050979">
    <property type="entry name" value="LD-transpeptidase"/>
</dbReference>
<keyword evidence="5" id="KW-0378">Hydrolase</keyword>
<dbReference type="UniPathway" id="UPA00219"/>
<dbReference type="GO" id="GO:0016757">
    <property type="term" value="F:glycosyltransferase activity"/>
    <property type="evidence" value="ECO:0007669"/>
    <property type="project" value="UniProtKB-KW"/>
</dbReference>
<evidence type="ECO:0000256" key="7">
    <source>
        <dbReference type="ARBA" id="ARBA00022984"/>
    </source>
</evidence>
<keyword evidence="6 9" id="KW-0133">Cell shape</keyword>
<sequence length="246" mass="26360">MMIRRRFLAALAAAPLAACARPAAEMAFAPVTPAPAPALRPTDPAPAVPDAPPLPARYGAIPDEPFPVPAVPEGVVDPRLWRQEVETPDPTLAAGSILVDPDRGYLFLIEPGGRALRYGVGVGGAGFAWNGDARVQFTRAWPTWRVPDEMIARRPELEPYSVANGGMPPGPDNPLGARALYLFQNGEDTLYRIHGACEPQYLGRAVSSGCIRMLDQDVIDLEERTPHGATVRVLPSLAEGRLGALY</sequence>
<evidence type="ECO:0000256" key="1">
    <source>
        <dbReference type="ARBA" id="ARBA00004752"/>
    </source>
</evidence>
<gene>
    <name evidence="12" type="ORF">SAMN05444417_0633</name>
</gene>
<dbReference type="SUPFAM" id="SSF141523">
    <property type="entry name" value="L,D-transpeptidase catalytic domain-like"/>
    <property type="match status" value="1"/>
</dbReference>
<dbReference type="PANTHER" id="PTHR30582">
    <property type="entry name" value="L,D-TRANSPEPTIDASE"/>
    <property type="match status" value="1"/>
</dbReference>
<dbReference type="GO" id="GO:0071555">
    <property type="term" value="P:cell wall organization"/>
    <property type="evidence" value="ECO:0007669"/>
    <property type="project" value="UniProtKB-UniRule"/>
</dbReference>
<keyword evidence="7 9" id="KW-0573">Peptidoglycan synthesis</keyword>
<dbReference type="CDD" id="cd16913">
    <property type="entry name" value="YkuD_like"/>
    <property type="match status" value="1"/>
</dbReference>
<dbReference type="AlphaFoldDB" id="A0A1M6AUS9"/>
<dbReference type="GO" id="GO:0005576">
    <property type="term" value="C:extracellular region"/>
    <property type="evidence" value="ECO:0007669"/>
    <property type="project" value="TreeGrafter"/>
</dbReference>
<organism evidence="12 13">
    <name type="scientific">Wenxinia saemankumensis</name>
    <dbReference type="NCBI Taxonomy" id="1447782"/>
    <lineage>
        <taxon>Bacteria</taxon>
        <taxon>Pseudomonadati</taxon>
        <taxon>Pseudomonadota</taxon>
        <taxon>Alphaproteobacteria</taxon>
        <taxon>Rhodobacterales</taxon>
        <taxon>Roseobacteraceae</taxon>
        <taxon>Wenxinia</taxon>
    </lineage>
</organism>
<dbReference type="GO" id="GO:0008360">
    <property type="term" value="P:regulation of cell shape"/>
    <property type="evidence" value="ECO:0007669"/>
    <property type="project" value="UniProtKB-UniRule"/>
</dbReference>
<evidence type="ECO:0000256" key="10">
    <source>
        <dbReference type="SAM" id="SignalP"/>
    </source>
</evidence>
<evidence type="ECO:0000313" key="12">
    <source>
        <dbReference type="EMBL" id="SHI40187.1"/>
    </source>
</evidence>
<dbReference type="OrthoDB" id="9795305at2"/>
<keyword evidence="10" id="KW-0732">Signal</keyword>
<dbReference type="Pfam" id="PF03734">
    <property type="entry name" value="YkuD"/>
    <property type="match status" value="1"/>
</dbReference>
<evidence type="ECO:0000256" key="3">
    <source>
        <dbReference type="ARBA" id="ARBA00022676"/>
    </source>
</evidence>
<protein>
    <submittedName>
        <fullName evidence="12">Lipoprotein-anchoring transpeptidase ErfK/SrfK</fullName>
    </submittedName>
</protein>
<dbReference type="GO" id="GO:0018104">
    <property type="term" value="P:peptidoglycan-protein cross-linking"/>
    <property type="evidence" value="ECO:0007669"/>
    <property type="project" value="TreeGrafter"/>
</dbReference>
<comment type="pathway">
    <text evidence="1 9">Cell wall biogenesis; peptidoglycan biosynthesis.</text>
</comment>
<dbReference type="PROSITE" id="PS52029">
    <property type="entry name" value="LD_TPASE"/>
    <property type="match status" value="1"/>
</dbReference>
<accession>A0A1M6AUS9</accession>
<dbReference type="InterPro" id="IPR006311">
    <property type="entry name" value="TAT_signal"/>
</dbReference>
<dbReference type="RefSeq" id="WP_073326337.1">
    <property type="nucleotide sequence ID" value="NZ_FQYO01000001.1"/>
</dbReference>
<dbReference type="InterPro" id="IPR038063">
    <property type="entry name" value="Transpep_catalytic_dom"/>
</dbReference>
<name>A0A1M6AUS9_9RHOB</name>
<feature type="active site" description="Nucleophile" evidence="9">
    <location>
        <position position="210"/>
    </location>
</feature>
<dbReference type="PANTHER" id="PTHR30582:SF24">
    <property type="entry name" value="L,D-TRANSPEPTIDASE ERFK_SRFK-RELATED"/>
    <property type="match status" value="1"/>
</dbReference>
<evidence type="ECO:0000256" key="6">
    <source>
        <dbReference type="ARBA" id="ARBA00022960"/>
    </source>
</evidence>
<evidence type="ECO:0000259" key="11">
    <source>
        <dbReference type="PROSITE" id="PS52029"/>
    </source>
</evidence>
<reference evidence="12 13" key="1">
    <citation type="submission" date="2016-11" db="EMBL/GenBank/DDBJ databases">
        <authorList>
            <person name="Jaros S."/>
            <person name="Januszkiewicz K."/>
            <person name="Wedrychowicz H."/>
        </authorList>
    </citation>
    <scope>NUCLEOTIDE SEQUENCE [LARGE SCALE GENOMIC DNA]</scope>
    <source>
        <strain evidence="12 13">DSM 100565</strain>
    </source>
</reference>
<feature type="active site" description="Proton donor/acceptor" evidence="9">
    <location>
        <position position="194"/>
    </location>
</feature>
<dbReference type="STRING" id="1447782.SAMN05444417_0633"/>
<feature type="chain" id="PRO_5009915893" evidence="10">
    <location>
        <begin position="21"/>
        <end position="246"/>
    </location>
</feature>
<evidence type="ECO:0000313" key="13">
    <source>
        <dbReference type="Proteomes" id="UP000184292"/>
    </source>
</evidence>
<evidence type="ECO:0000256" key="4">
    <source>
        <dbReference type="ARBA" id="ARBA00022679"/>
    </source>
</evidence>
<dbReference type="GO" id="GO:0071972">
    <property type="term" value="F:peptidoglycan L,D-transpeptidase activity"/>
    <property type="evidence" value="ECO:0007669"/>
    <property type="project" value="TreeGrafter"/>
</dbReference>
<dbReference type="Gene3D" id="2.40.440.10">
    <property type="entry name" value="L,D-transpeptidase catalytic domain-like"/>
    <property type="match status" value="1"/>
</dbReference>
<comment type="similarity">
    <text evidence="2">Belongs to the YkuD family.</text>
</comment>
<dbReference type="EMBL" id="FQYO01000001">
    <property type="protein sequence ID" value="SHI40187.1"/>
    <property type="molecule type" value="Genomic_DNA"/>
</dbReference>
<feature type="domain" description="L,D-TPase catalytic" evidence="11">
    <location>
        <begin position="95"/>
        <end position="234"/>
    </location>
</feature>
<dbReference type="PROSITE" id="PS51318">
    <property type="entry name" value="TAT"/>
    <property type="match status" value="1"/>
</dbReference>
<keyword evidence="3" id="KW-0328">Glycosyltransferase</keyword>
<dbReference type="InterPro" id="IPR005490">
    <property type="entry name" value="LD_TPept_cat_dom"/>
</dbReference>
<evidence type="ECO:0000256" key="5">
    <source>
        <dbReference type="ARBA" id="ARBA00022801"/>
    </source>
</evidence>
<dbReference type="Proteomes" id="UP000184292">
    <property type="component" value="Unassembled WGS sequence"/>
</dbReference>